<protein>
    <submittedName>
        <fullName evidence="1">Uncharacterized protein</fullName>
    </submittedName>
</protein>
<dbReference type="AlphaFoldDB" id="A0AAE0GY19"/>
<sequence>MAASLQRVRMAAMRSALVSLRLHRQHLTPGYVLVVSGGACSPSTNLDSDIFDLIDNKDFDSYDIASPHSPLSPDASLGRRLVVCGGVITTSHSHSDSSILAFAVYNVFVARTHRIFHLRPSRPPYFGSSALVVPRRCGLWPRLGIG</sequence>
<evidence type="ECO:0000313" key="1">
    <source>
        <dbReference type="EMBL" id="KAK3286238.1"/>
    </source>
</evidence>
<dbReference type="EMBL" id="LGRX02001383">
    <property type="protein sequence ID" value="KAK3286238.1"/>
    <property type="molecule type" value="Genomic_DNA"/>
</dbReference>
<accession>A0AAE0GY19</accession>
<evidence type="ECO:0000313" key="2">
    <source>
        <dbReference type="Proteomes" id="UP001190700"/>
    </source>
</evidence>
<keyword evidence="2" id="KW-1185">Reference proteome</keyword>
<gene>
    <name evidence="1" type="ORF">CYMTET_6195</name>
</gene>
<comment type="caution">
    <text evidence="1">The sequence shown here is derived from an EMBL/GenBank/DDBJ whole genome shotgun (WGS) entry which is preliminary data.</text>
</comment>
<reference evidence="1 2" key="1">
    <citation type="journal article" date="2015" name="Genome Biol. Evol.">
        <title>Comparative Genomics of a Bacterivorous Green Alga Reveals Evolutionary Causalities and Consequences of Phago-Mixotrophic Mode of Nutrition.</title>
        <authorList>
            <person name="Burns J.A."/>
            <person name="Paasch A."/>
            <person name="Narechania A."/>
            <person name="Kim E."/>
        </authorList>
    </citation>
    <scope>NUCLEOTIDE SEQUENCE [LARGE SCALE GENOMIC DNA]</scope>
    <source>
        <strain evidence="1 2">PLY_AMNH</strain>
    </source>
</reference>
<dbReference type="Proteomes" id="UP001190700">
    <property type="component" value="Unassembled WGS sequence"/>
</dbReference>
<organism evidence="1 2">
    <name type="scientific">Cymbomonas tetramitiformis</name>
    <dbReference type="NCBI Taxonomy" id="36881"/>
    <lineage>
        <taxon>Eukaryota</taxon>
        <taxon>Viridiplantae</taxon>
        <taxon>Chlorophyta</taxon>
        <taxon>Pyramimonadophyceae</taxon>
        <taxon>Pyramimonadales</taxon>
        <taxon>Pyramimonadaceae</taxon>
        <taxon>Cymbomonas</taxon>
    </lineage>
</organism>
<proteinExistence type="predicted"/>
<name>A0AAE0GY19_9CHLO</name>